<evidence type="ECO:0000256" key="14">
    <source>
        <dbReference type="ARBA" id="ARBA00030048"/>
    </source>
</evidence>
<evidence type="ECO:0000256" key="11">
    <source>
        <dbReference type="ARBA" id="ARBA00022840"/>
    </source>
</evidence>
<dbReference type="PANTHER" id="PTHR11136:SF0">
    <property type="entry name" value="DIHYDROFOLATE SYNTHETASE-RELATED"/>
    <property type="match status" value="1"/>
</dbReference>
<dbReference type="InterPro" id="IPR036565">
    <property type="entry name" value="Mur-like_cat_sf"/>
</dbReference>
<evidence type="ECO:0000256" key="5">
    <source>
        <dbReference type="ARBA" id="ARBA00013023"/>
    </source>
</evidence>
<comment type="pathway">
    <text evidence="3">Cofactor biosynthesis; tetrahydrofolylpolyglutamate biosynthesis.</text>
</comment>
<evidence type="ECO:0000256" key="3">
    <source>
        <dbReference type="ARBA" id="ARBA00005150"/>
    </source>
</evidence>
<dbReference type="EMBL" id="BAABFU010000003">
    <property type="protein sequence ID" value="GAA4352672.1"/>
    <property type="molecule type" value="Genomic_DNA"/>
</dbReference>
<evidence type="ECO:0000256" key="12">
    <source>
        <dbReference type="ARBA" id="ARBA00022842"/>
    </source>
</evidence>
<keyword evidence="12" id="KW-0460">Magnesium</keyword>
<dbReference type="InterPro" id="IPR004101">
    <property type="entry name" value="Mur_ligase_C"/>
</dbReference>
<evidence type="ECO:0000256" key="6">
    <source>
        <dbReference type="ARBA" id="ARBA00013025"/>
    </source>
</evidence>
<dbReference type="SUPFAM" id="SSF53244">
    <property type="entry name" value="MurD-like peptide ligases, peptide-binding domain"/>
    <property type="match status" value="1"/>
</dbReference>
<keyword evidence="13" id="KW-0289">Folate biosynthesis</keyword>
<comment type="catalytic activity">
    <reaction evidence="20">
        <text>7,8-dihydropteroate + L-glutamate + ATP = 7,8-dihydrofolate + ADP + phosphate + H(+)</text>
        <dbReference type="Rhea" id="RHEA:23584"/>
        <dbReference type="ChEBI" id="CHEBI:15378"/>
        <dbReference type="ChEBI" id="CHEBI:17839"/>
        <dbReference type="ChEBI" id="CHEBI:29985"/>
        <dbReference type="ChEBI" id="CHEBI:30616"/>
        <dbReference type="ChEBI" id="CHEBI:43474"/>
        <dbReference type="ChEBI" id="CHEBI:57451"/>
        <dbReference type="ChEBI" id="CHEBI:456216"/>
        <dbReference type="EC" id="6.3.2.12"/>
    </reaction>
</comment>
<dbReference type="EC" id="6.3.2.17" evidence="6"/>
<name>A0ABP8I7H1_9GAMM</name>
<sequence length="438" mass="48324">MSTSDNPLNFTCLNEWLAWLEQAHSIHHIELGLERAQMVAQRLDLLKPQAKVITVAGTNGKGSTVAAAEALAVSHKLSVGSYTSPHLISFNERIKINAENASDELIIEGFKAVYQAKGATELTYFEFTTLVGLWVFQQQEVDLIVLEVGLGGRLDAVNIIDADICVVTSIGLDHVDWLGSDLGQIAGEKAGVARADKPMVIADKDTQSLLLPHCKTIGCLPWLAQHIYQFELDKKYWSYQSEQLSLDFHELPLNDLFLQNLAAGLTAFAYCYQNLMGKTVSYAATYKAFESLTVVGRFQTLSATPHVIADVAHNPDSAELLNNKLVELKASTPKRVVALCGMLKDKDCAATLGMMTQVDQWHLLSLPEPRGKKSSELLQNLPKVTQNNAKCYESLTEFNESCIEQSCLSSEDVLVVFGSFVTVGLFVEHWNKEGFAWI</sequence>
<evidence type="ECO:0000256" key="20">
    <source>
        <dbReference type="ARBA" id="ARBA00049161"/>
    </source>
</evidence>
<protein>
    <recommendedName>
        <fullName evidence="7">Dihydrofolate synthase/folylpolyglutamate synthase</fullName>
        <ecNumber evidence="5">6.3.2.12</ecNumber>
        <ecNumber evidence="6">6.3.2.17</ecNumber>
    </recommendedName>
    <alternativeName>
        <fullName evidence="16">Folylpoly-gamma-glutamate synthetase-dihydrofolate synthetase</fullName>
    </alternativeName>
    <alternativeName>
        <fullName evidence="14">Folylpolyglutamate synthetase</fullName>
    </alternativeName>
    <alternativeName>
        <fullName evidence="15">Tetrahydrofolylpolyglutamate synthase</fullName>
    </alternativeName>
</protein>
<comment type="catalytic activity">
    <reaction evidence="17">
        <text>(6S)-5,6,7,8-tetrahydrofolyl-(gamma-L-Glu)(n) + L-glutamate + ATP = (6S)-5,6,7,8-tetrahydrofolyl-(gamma-L-Glu)(n+1) + ADP + phosphate + H(+)</text>
        <dbReference type="Rhea" id="RHEA:10580"/>
        <dbReference type="Rhea" id="RHEA-COMP:14738"/>
        <dbReference type="Rhea" id="RHEA-COMP:14740"/>
        <dbReference type="ChEBI" id="CHEBI:15378"/>
        <dbReference type="ChEBI" id="CHEBI:29985"/>
        <dbReference type="ChEBI" id="CHEBI:30616"/>
        <dbReference type="ChEBI" id="CHEBI:43474"/>
        <dbReference type="ChEBI" id="CHEBI:141005"/>
        <dbReference type="ChEBI" id="CHEBI:456216"/>
        <dbReference type="EC" id="6.3.2.17"/>
    </reaction>
</comment>
<evidence type="ECO:0000256" key="15">
    <source>
        <dbReference type="ARBA" id="ARBA00030592"/>
    </source>
</evidence>
<evidence type="ECO:0000256" key="13">
    <source>
        <dbReference type="ARBA" id="ARBA00022909"/>
    </source>
</evidence>
<evidence type="ECO:0000256" key="9">
    <source>
        <dbReference type="ARBA" id="ARBA00022723"/>
    </source>
</evidence>
<organism evidence="23 24">
    <name type="scientific">Kangiella taiwanensis</name>
    <dbReference type="NCBI Taxonomy" id="1079179"/>
    <lineage>
        <taxon>Bacteria</taxon>
        <taxon>Pseudomonadati</taxon>
        <taxon>Pseudomonadota</taxon>
        <taxon>Gammaproteobacteria</taxon>
        <taxon>Kangiellales</taxon>
        <taxon>Kangiellaceae</taxon>
        <taxon>Kangiella</taxon>
    </lineage>
</organism>
<evidence type="ECO:0000256" key="8">
    <source>
        <dbReference type="ARBA" id="ARBA00022598"/>
    </source>
</evidence>
<reference evidence="24" key="1">
    <citation type="journal article" date="2019" name="Int. J. Syst. Evol. Microbiol.">
        <title>The Global Catalogue of Microorganisms (GCM) 10K type strain sequencing project: providing services to taxonomists for standard genome sequencing and annotation.</title>
        <authorList>
            <consortium name="The Broad Institute Genomics Platform"/>
            <consortium name="The Broad Institute Genome Sequencing Center for Infectious Disease"/>
            <person name="Wu L."/>
            <person name="Ma J."/>
        </authorList>
    </citation>
    <scope>NUCLEOTIDE SEQUENCE [LARGE SCALE GENOMIC DNA]</scope>
    <source>
        <strain evidence="24">JCM 17727</strain>
    </source>
</reference>
<comment type="function">
    <text evidence="1">Functions in two distinct reactions of the de novo folate biosynthetic pathway. Catalyzes the addition of a glutamate residue to dihydropteroate (7,8-dihydropteroate or H2Pte) to form dihydrofolate (7,8-dihydrofolate monoglutamate or H2Pte-Glu). Also catalyzes successive additions of L-glutamate to tetrahydrofolate or 10-formyltetrahydrofolate or 5,10-methylenetetrahydrofolate, leading to folylpolyglutamate derivatives.</text>
</comment>
<evidence type="ECO:0000256" key="17">
    <source>
        <dbReference type="ARBA" id="ARBA00047493"/>
    </source>
</evidence>
<dbReference type="PANTHER" id="PTHR11136">
    <property type="entry name" value="FOLYLPOLYGLUTAMATE SYNTHASE-RELATED"/>
    <property type="match status" value="1"/>
</dbReference>
<keyword evidence="9" id="KW-0479">Metal-binding</keyword>
<evidence type="ECO:0000256" key="4">
    <source>
        <dbReference type="ARBA" id="ARBA00008276"/>
    </source>
</evidence>
<evidence type="ECO:0000256" key="19">
    <source>
        <dbReference type="ARBA" id="ARBA00049035"/>
    </source>
</evidence>
<comment type="catalytic activity">
    <reaction evidence="18">
        <text>10-formyltetrahydrofolyl-(gamma-L-Glu)(n) + L-glutamate + ATP = 10-formyltetrahydrofolyl-(gamma-L-Glu)(n+1) + ADP + phosphate + H(+)</text>
        <dbReference type="Rhea" id="RHEA:51904"/>
        <dbReference type="Rhea" id="RHEA-COMP:13088"/>
        <dbReference type="Rhea" id="RHEA-COMP:14300"/>
        <dbReference type="ChEBI" id="CHEBI:15378"/>
        <dbReference type="ChEBI" id="CHEBI:29985"/>
        <dbReference type="ChEBI" id="CHEBI:30616"/>
        <dbReference type="ChEBI" id="CHEBI:43474"/>
        <dbReference type="ChEBI" id="CHEBI:134413"/>
        <dbReference type="ChEBI" id="CHEBI:456216"/>
        <dbReference type="EC" id="6.3.2.17"/>
    </reaction>
</comment>
<evidence type="ECO:0000256" key="10">
    <source>
        <dbReference type="ARBA" id="ARBA00022741"/>
    </source>
</evidence>
<keyword evidence="8 21" id="KW-0436">Ligase</keyword>
<dbReference type="EC" id="6.3.2.12" evidence="5"/>
<proteinExistence type="inferred from homology"/>
<gene>
    <name evidence="23" type="primary">folC</name>
    <name evidence="23" type="ORF">GCM10023150_20510</name>
</gene>
<dbReference type="NCBIfam" id="TIGR01499">
    <property type="entry name" value="folC"/>
    <property type="match status" value="1"/>
</dbReference>
<comment type="pathway">
    <text evidence="2">Cofactor biosynthesis; tetrahydrofolate biosynthesis; 7,8-dihydrofolate from 2-amino-4-hydroxy-6-hydroxymethyl-7,8-dihydropteridine diphosphate and 4-aminobenzoate: step 2/2.</text>
</comment>
<dbReference type="Gene3D" id="3.40.1190.10">
    <property type="entry name" value="Mur-like, catalytic domain"/>
    <property type="match status" value="1"/>
</dbReference>
<evidence type="ECO:0000256" key="18">
    <source>
        <dbReference type="ARBA" id="ARBA00047808"/>
    </source>
</evidence>
<evidence type="ECO:0000256" key="1">
    <source>
        <dbReference type="ARBA" id="ARBA00002714"/>
    </source>
</evidence>
<dbReference type="InterPro" id="IPR001645">
    <property type="entry name" value="Folylpolyglutamate_synth"/>
</dbReference>
<keyword evidence="24" id="KW-1185">Reference proteome</keyword>
<comment type="catalytic activity">
    <reaction evidence="19">
        <text>(6R)-5,10-methylenetetrahydrofolyl-(gamma-L-Glu)(n) + L-glutamate + ATP = (6R)-5,10-methylenetetrahydrofolyl-(gamma-L-Glu)(n+1) + ADP + phosphate + H(+)</text>
        <dbReference type="Rhea" id="RHEA:51912"/>
        <dbReference type="Rhea" id="RHEA-COMP:13257"/>
        <dbReference type="Rhea" id="RHEA-COMP:13258"/>
        <dbReference type="ChEBI" id="CHEBI:15378"/>
        <dbReference type="ChEBI" id="CHEBI:29985"/>
        <dbReference type="ChEBI" id="CHEBI:30616"/>
        <dbReference type="ChEBI" id="CHEBI:43474"/>
        <dbReference type="ChEBI" id="CHEBI:136572"/>
        <dbReference type="ChEBI" id="CHEBI:456216"/>
        <dbReference type="EC" id="6.3.2.17"/>
    </reaction>
</comment>
<dbReference type="Gene3D" id="3.90.190.20">
    <property type="entry name" value="Mur ligase, C-terminal domain"/>
    <property type="match status" value="1"/>
</dbReference>
<evidence type="ECO:0000256" key="21">
    <source>
        <dbReference type="PIRNR" id="PIRNR001563"/>
    </source>
</evidence>
<evidence type="ECO:0000256" key="16">
    <source>
        <dbReference type="ARBA" id="ARBA00032510"/>
    </source>
</evidence>
<evidence type="ECO:0000313" key="24">
    <source>
        <dbReference type="Proteomes" id="UP001501294"/>
    </source>
</evidence>
<dbReference type="SUPFAM" id="SSF53623">
    <property type="entry name" value="MurD-like peptide ligases, catalytic domain"/>
    <property type="match status" value="1"/>
</dbReference>
<feature type="domain" description="Mur ligase C-terminal" evidence="22">
    <location>
        <begin position="296"/>
        <end position="420"/>
    </location>
</feature>
<dbReference type="PIRSF" id="PIRSF001563">
    <property type="entry name" value="Folylpolyglu_synth"/>
    <property type="match status" value="1"/>
</dbReference>
<accession>A0ABP8I7H1</accession>
<evidence type="ECO:0000256" key="2">
    <source>
        <dbReference type="ARBA" id="ARBA00004799"/>
    </source>
</evidence>
<dbReference type="InterPro" id="IPR036615">
    <property type="entry name" value="Mur_ligase_C_dom_sf"/>
</dbReference>
<comment type="similarity">
    <text evidence="4 21">Belongs to the folylpolyglutamate synthase family.</text>
</comment>
<comment type="caution">
    <text evidence="23">The sequence shown here is derived from an EMBL/GenBank/DDBJ whole genome shotgun (WGS) entry which is preliminary data.</text>
</comment>
<dbReference type="RefSeq" id="WP_263296424.1">
    <property type="nucleotide sequence ID" value="NZ_BAABFU010000003.1"/>
</dbReference>
<keyword evidence="11 21" id="KW-0067">ATP-binding</keyword>
<evidence type="ECO:0000259" key="22">
    <source>
        <dbReference type="Pfam" id="PF02875"/>
    </source>
</evidence>
<dbReference type="Proteomes" id="UP001501294">
    <property type="component" value="Unassembled WGS sequence"/>
</dbReference>
<evidence type="ECO:0000313" key="23">
    <source>
        <dbReference type="EMBL" id="GAA4352672.1"/>
    </source>
</evidence>
<evidence type="ECO:0000256" key="7">
    <source>
        <dbReference type="ARBA" id="ARBA00019357"/>
    </source>
</evidence>
<keyword evidence="10 21" id="KW-0547">Nucleotide-binding</keyword>
<dbReference type="Pfam" id="PF02875">
    <property type="entry name" value="Mur_ligase_C"/>
    <property type="match status" value="1"/>
</dbReference>